<dbReference type="SUPFAM" id="SSF55874">
    <property type="entry name" value="ATPase domain of HSP90 chaperone/DNA topoisomerase II/histidine kinase"/>
    <property type="match status" value="1"/>
</dbReference>
<evidence type="ECO:0000256" key="4">
    <source>
        <dbReference type="ARBA" id="ARBA00022777"/>
    </source>
</evidence>
<evidence type="ECO:0000256" key="1">
    <source>
        <dbReference type="ARBA" id="ARBA00000085"/>
    </source>
</evidence>
<dbReference type="InterPro" id="IPR001789">
    <property type="entry name" value="Sig_transdc_resp-reg_receiver"/>
</dbReference>
<dbReference type="PRINTS" id="PR00344">
    <property type="entry name" value="BCTRLSENSOR"/>
</dbReference>
<evidence type="ECO:0000256" key="2">
    <source>
        <dbReference type="ARBA" id="ARBA00012438"/>
    </source>
</evidence>
<keyword evidence="4 7" id="KW-0418">Kinase</keyword>
<dbReference type="GO" id="GO:0000155">
    <property type="term" value="F:phosphorelay sensor kinase activity"/>
    <property type="evidence" value="ECO:0007669"/>
    <property type="project" value="TreeGrafter"/>
</dbReference>
<name>A0A485LZM5_9ZZZZ</name>
<dbReference type="PANTHER" id="PTHR43047">
    <property type="entry name" value="TWO-COMPONENT HISTIDINE PROTEIN KINASE"/>
    <property type="match status" value="1"/>
</dbReference>
<dbReference type="SMART" id="SM00448">
    <property type="entry name" value="REC"/>
    <property type="match status" value="1"/>
</dbReference>
<dbReference type="InterPro" id="IPR036890">
    <property type="entry name" value="HATPase_C_sf"/>
</dbReference>
<keyword evidence="3 7" id="KW-0808">Transferase</keyword>
<reference evidence="7" key="1">
    <citation type="submission" date="2019-03" db="EMBL/GenBank/DDBJ databases">
        <authorList>
            <person name="Hao L."/>
        </authorList>
    </citation>
    <scope>NUCLEOTIDE SEQUENCE</scope>
</reference>
<dbReference type="Gene3D" id="3.40.50.2300">
    <property type="match status" value="1"/>
</dbReference>
<dbReference type="EMBL" id="CAADRM010000014">
    <property type="protein sequence ID" value="VFU11650.1"/>
    <property type="molecule type" value="Genomic_DNA"/>
</dbReference>
<dbReference type="PROSITE" id="PS50110">
    <property type="entry name" value="RESPONSE_REGULATORY"/>
    <property type="match status" value="1"/>
</dbReference>
<feature type="domain" description="Response regulatory" evidence="6">
    <location>
        <begin position="93"/>
        <end position="208"/>
    </location>
</feature>
<evidence type="ECO:0000256" key="3">
    <source>
        <dbReference type="ARBA" id="ARBA00022679"/>
    </source>
</evidence>
<dbReference type="Pfam" id="PF02518">
    <property type="entry name" value="HATPase_c"/>
    <property type="match status" value="1"/>
</dbReference>
<dbReference type="InterPro" id="IPR003594">
    <property type="entry name" value="HATPase_dom"/>
</dbReference>
<evidence type="ECO:0000313" key="7">
    <source>
        <dbReference type="EMBL" id="VFU11650.1"/>
    </source>
</evidence>
<dbReference type="SUPFAM" id="SSF52172">
    <property type="entry name" value="CheY-like"/>
    <property type="match status" value="1"/>
</dbReference>
<dbReference type="PROSITE" id="PS50109">
    <property type="entry name" value="HIS_KIN"/>
    <property type="match status" value="1"/>
</dbReference>
<dbReference type="AlphaFoldDB" id="A0A485LZM5"/>
<feature type="domain" description="Histidine kinase" evidence="5">
    <location>
        <begin position="1"/>
        <end position="73"/>
    </location>
</feature>
<dbReference type="GO" id="GO:0009927">
    <property type="term" value="F:histidine phosphotransfer kinase activity"/>
    <property type="evidence" value="ECO:0007669"/>
    <property type="project" value="TreeGrafter"/>
</dbReference>
<sequence>MSVCVADTGPGMPAEDLERIFEPFYTRKVLGRSGTGLEMTVVLGTVQDHQGYIASESSEGEGTTFTFYLPATRAEVQEREPQDIQDYLGRGEHVVVVDDVDVQRDIATQILMRLGYSVQSFASGEEAVEYLKDHSADLVILDMIMDPGIDGLETYRRILQYHPGQKAIIASGYSETQRVRELQILGAGSYIKKPYLIEKLGIAVRTELDR</sequence>
<organism evidence="7">
    <name type="scientific">anaerobic digester metagenome</name>
    <dbReference type="NCBI Taxonomy" id="1263854"/>
    <lineage>
        <taxon>unclassified sequences</taxon>
        <taxon>metagenomes</taxon>
        <taxon>ecological metagenomes</taxon>
    </lineage>
</organism>
<proteinExistence type="predicted"/>
<dbReference type="GO" id="GO:0005886">
    <property type="term" value="C:plasma membrane"/>
    <property type="evidence" value="ECO:0007669"/>
    <property type="project" value="TreeGrafter"/>
</dbReference>
<dbReference type="InterPro" id="IPR005467">
    <property type="entry name" value="His_kinase_dom"/>
</dbReference>
<dbReference type="CDD" id="cd00156">
    <property type="entry name" value="REC"/>
    <property type="match status" value="1"/>
</dbReference>
<protein>
    <recommendedName>
        <fullName evidence="2">histidine kinase</fullName>
        <ecNumber evidence="2">2.7.13.3</ecNumber>
    </recommendedName>
</protein>
<evidence type="ECO:0000259" key="5">
    <source>
        <dbReference type="PROSITE" id="PS50109"/>
    </source>
</evidence>
<dbReference type="PANTHER" id="PTHR43047:SF72">
    <property type="entry name" value="OSMOSENSING HISTIDINE PROTEIN KINASE SLN1"/>
    <property type="match status" value="1"/>
</dbReference>
<dbReference type="InterPro" id="IPR004358">
    <property type="entry name" value="Sig_transdc_His_kin-like_C"/>
</dbReference>
<comment type="catalytic activity">
    <reaction evidence="1">
        <text>ATP + protein L-histidine = ADP + protein N-phospho-L-histidine.</text>
        <dbReference type="EC" id="2.7.13.3"/>
    </reaction>
</comment>
<dbReference type="EC" id="2.7.13.3" evidence="2"/>
<dbReference type="Gene3D" id="3.30.565.10">
    <property type="entry name" value="Histidine kinase-like ATPase, C-terminal domain"/>
    <property type="match status" value="1"/>
</dbReference>
<dbReference type="Pfam" id="PF00072">
    <property type="entry name" value="Response_reg"/>
    <property type="match status" value="1"/>
</dbReference>
<gene>
    <name evidence="7" type="ORF">SCFA_1100005</name>
</gene>
<accession>A0A485LZM5</accession>
<dbReference type="InterPro" id="IPR011006">
    <property type="entry name" value="CheY-like_superfamily"/>
</dbReference>
<evidence type="ECO:0000259" key="6">
    <source>
        <dbReference type="PROSITE" id="PS50110"/>
    </source>
</evidence>